<name>A0AAV8Y5F5_9CUCU</name>
<dbReference type="AlphaFoldDB" id="A0AAV8Y5F5"/>
<dbReference type="Pfam" id="PF02996">
    <property type="entry name" value="Prefoldin"/>
    <property type="match status" value="1"/>
</dbReference>
<sequence length="156" mass="17669">MMNPVAVQKKIQEYDIFVEEKLKTDLKDIERILNNKVSKYKDWDDVKLVFKEKDSDMILRADIGKGIMVSGEVTDFESVYVLIGLGYMLEMDCDEADKYSDIRMKSLTASPVMGKFVPGKQPSSQSSASIPMSSACIRPLYLQQIVMQKILKASLN</sequence>
<evidence type="ECO:0000313" key="1">
    <source>
        <dbReference type="EMBL" id="KAJ8946032.1"/>
    </source>
</evidence>
<keyword evidence="2" id="KW-1185">Reference proteome</keyword>
<evidence type="ECO:0000313" key="2">
    <source>
        <dbReference type="Proteomes" id="UP001162162"/>
    </source>
</evidence>
<dbReference type="Gene3D" id="1.10.287.370">
    <property type="match status" value="1"/>
</dbReference>
<dbReference type="InterPro" id="IPR004127">
    <property type="entry name" value="Prefoldin_subunit_alpha"/>
</dbReference>
<reference evidence="1" key="1">
    <citation type="journal article" date="2023" name="Insect Mol. Biol.">
        <title>Genome sequencing provides insights into the evolution of gene families encoding plant cell wall-degrading enzymes in longhorned beetles.</title>
        <authorList>
            <person name="Shin N.R."/>
            <person name="Okamura Y."/>
            <person name="Kirsch R."/>
            <person name="Pauchet Y."/>
        </authorList>
    </citation>
    <scope>NUCLEOTIDE SEQUENCE</scope>
    <source>
        <strain evidence="1">AMC_N1</strain>
    </source>
</reference>
<gene>
    <name evidence="1" type="ORF">NQ318_023281</name>
</gene>
<comment type="caution">
    <text evidence="1">The sequence shown here is derived from an EMBL/GenBank/DDBJ whole genome shotgun (WGS) entry which is preliminary data.</text>
</comment>
<proteinExistence type="predicted"/>
<accession>A0AAV8Y5F5</accession>
<protein>
    <submittedName>
        <fullName evidence="1">Uncharacterized protein</fullName>
    </submittedName>
</protein>
<dbReference type="Proteomes" id="UP001162162">
    <property type="component" value="Unassembled WGS sequence"/>
</dbReference>
<dbReference type="InterPro" id="IPR009053">
    <property type="entry name" value="Prefoldin"/>
</dbReference>
<dbReference type="EMBL" id="JAPWTK010000200">
    <property type="protein sequence ID" value="KAJ8946032.1"/>
    <property type="molecule type" value="Genomic_DNA"/>
</dbReference>
<organism evidence="1 2">
    <name type="scientific">Aromia moschata</name>
    <dbReference type="NCBI Taxonomy" id="1265417"/>
    <lineage>
        <taxon>Eukaryota</taxon>
        <taxon>Metazoa</taxon>
        <taxon>Ecdysozoa</taxon>
        <taxon>Arthropoda</taxon>
        <taxon>Hexapoda</taxon>
        <taxon>Insecta</taxon>
        <taxon>Pterygota</taxon>
        <taxon>Neoptera</taxon>
        <taxon>Endopterygota</taxon>
        <taxon>Coleoptera</taxon>
        <taxon>Polyphaga</taxon>
        <taxon>Cucujiformia</taxon>
        <taxon>Chrysomeloidea</taxon>
        <taxon>Cerambycidae</taxon>
        <taxon>Cerambycinae</taxon>
        <taxon>Callichromatini</taxon>
        <taxon>Aromia</taxon>
    </lineage>
</organism>
<dbReference type="SUPFAM" id="SSF46579">
    <property type="entry name" value="Prefoldin"/>
    <property type="match status" value="1"/>
</dbReference>